<accession>A0A9W7ZR66</accession>
<sequence length="263" mass="29963">YQQAEADCTQCLGLDGKNVKALWRRAISRKYQQKLLEAHSDIRLAATLEPFNKVIQEELQSIEALLIPPEQSETRRVAVETLDKEADVEGILERDYGVPPLAAARVATSVRPDLAATPAANLETTAPTPPATKTFTPPKNNLDFERQWRSYRNHPPDLYSYLKVIEPEHLPTLFRSTLDADCLMDVVHILSDFYTSNEPVELIYRVLQSVARTQRFEMMLLFLGKVEKARILQLFAKCQALAKDNLELQDKLRKLQTVYKVKA</sequence>
<organism evidence="7 8">
    <name type="scientific">Tieghemiomyces parasiticus</name>
    <dbReference type="NCBI Taxonomy" id="78921"/>
    <lineage>
        <taxon>Eukaryota</taxon>
        <taxon>Fungi</taxon>
        <taxon>Fungi incertae sedis</taxon>
        <taxon>Zoopagomycota</taxon>
        <taxon>Kickxellomycotina</taxon>
        <taxon>Dimargaritomycetes</taxon>
        <taxon>Dimargaritales</taxon>
        <taxon>Dimargaritaceae</taxon>
        <taxon>Tieghemiomyces</taxon>
    </lineage>
</organism>
<gene>
    <name evidence="7" type="ORF">IWQ60_008871</name>
</gene>
<evidence type="ECO:0000256" key="2">
    <source>
        <dbReference type="ARBA" id="ARBA00022803"/>
    </source>
</evidence>
<dbReference type="Gene3D" id="1.25.40.10">
    <property type="entry name" value="Tetratricopeptide repeat domain"/>
    <property type="match status" value="1"/>
</dbReference>
<dbReference type="GO" id="GO:0101031">
    <property type="term" value="C:protein folding chaperone complex"/>
    <property type="evidence" value="ECO:0007669"/>
    <property type="project" value="TreeGrafter"/>
</dbReference>
<feature type="non-terminal residue" evidence="7">
    <location>
        <position position="263"/>
    </location>
</feature>
<comment type="similarity">
    <text evidence="3">Belongs to the RPAP3 family.</text>
</comment>
<evidence type="ECO:0000256" key="5">
    <source>
        <dbReference type="SAM" id="MobiDB-lite"/>
    </source>
</evidence>
<evidence type="ECO:0000313" key="7">
    <source>
        <dbReference type="EMBL" id="KAJ1914290.1"/>
    </source>
</evidence>
<dbReference type="InterPro" id="IPR051966">
    <property type="entry name" value="RPAP3"/>
</dbReference>
<feature type="domain" description="RNA-polymerase II-associated protein 3-like C-terminal" evidence="6">
    <location>
        <begin position="137"/>
        <end position="228"/>
    </location>
</feature>
<keyword evidence="2" id="KW-0802">TPR repeat</keyword>
<evidence type="ECO:0000313" key="8">
    <source>
        <dbReference type="Proteomes" id="UP001150569"/>
    </source>
</evidence>
<evidence type="ECO:0000259" key="6">
    <source>
        <dbReference type="Pfam" id="PF13877"/>
    </source>
</evidence>
<proteinExistence type="inferred from homology"/>
<feature type="region of interest" description="Disordered" evidence="5">
    <location>
        <begin position="117"/>
        <end position="139"/>
    </location>
</feature>
<evidence type="ECO:0000256" key="1">
    <source>
        <dbReference type="ARBA" id="ARBA00022737"/>
    </source>
</evidence>
<dbReference type="InterPro" id="IPR011990">
    <property type="entry name" value="TPR-like_helical_dom_sf"/>
</dbReference>
<dbReference type="AlphaFoldDB" id="A0A9W7ZR66"/>
<name>A0A9W7ZR66_9FUNG</name>
<evidence type="ECO:0000256" key="3">
    <source>
        <dbReference type="ARBA" id="ARBA00038275"/>
    </source>
</evidence>
<dbReference type="PANTHER" id="PTHR46423:SF1">
    <property type="entry name" value="RNA POLYMERASE II-ASSOCIATED PROTEIN 3"/>
    <property type="match status" value="1"/>
</dbReference>
<dbReference type="InterPro" id="IPR025986">
    <property type="entry name" value="RPAP3-like_C"/>
</dbReference>
<feature type="compositionally biased region" description="Low complexity" evidence="5">
    <location>
        <begin position="117"/>
        <end position="138"/>
    </location>
</feature>
<dbReference type="EMBL" id="JANBPT010000693">
    <property type="protein sequence ID" value="KAJ1914290.1"/>
    <property type="molecule type" value="Genomic_DNA"/>
</dbReference>
<dbReference type="PANTHER" id="PTHR46423">
    <property type="entry name" value="RNA POLYMERASE II-ASSOCIATED PROTEIN 3"/>
    <property type="match status" value="1"/>
</dbReference>
<dbReference type="Proteomes" id="UP001150569">
    <property type="component" value="Unassembled WGS sequence"/>
</dbReference>
<keyword evidence="1" id="KW-0677">Repeat</keyword>
<dbReference type="SUPFAM" id="SSF48452">
    <property type="entry name" value="TPR-like"/>
    <property type="match status" value="1"/>
</dbReference>
<dbReference type="OrthoDB" id="629492at2759"/>
<comment type="caution">
    <text evidence="7">The sequence shown here is derived from an EMBL/GenBank/DDBJ whole genome shotgun (WGS) entry which is preliminary data.</text>
</comment>
<protein>
    <recommendedName>
        <fullName evidence="4">RNA polymerase II-associated protein 3</fullName>
    </recommendedName>
</protein>
<keyword evidence="8" id="KW-1185">Reference proteome</keyword>
<evidence type="ECO:0000256" key="4">
    <source>
        <dbReference type="ARBA" id="ARBA00040133"/>
    </source>
</evidence>
<dbReference type="Pfam" id="PF13877">
    <property type="entry name" value="RPAP3_C"/>
    <property type="match status" value="1"/>
</dbReference>
<reference evidence="7" key="1">
    <citation type="submission" date="2022-07" db="EMBL/GenBank/DDBJ databases">
        <title>Phylogenomic reconstructions and comparative analyses of Kickxellomycotina fungi.</title>
        <authorList>
            <person name="Reynolds N.K."/>
            <person name="Stajich J.E."/>
            <person name="Barry K."/>
            <person name="Grigoriev I.V."/>
            <person name="Crous P."/>
            <person name="Smith M.E."/>
        </authorList>
    </citation>
    <scope>NUCLEOTIDE SEQUENCE</scope>
    <source>
        <strain evidence="7">RSA 861</strain>
    </source>
</reference>